<gene>
    <name evidence="2" type="ORF">TBK1r_39090</name>
</gene>
<feature type="transmembrane region" description="Helical" evidence="1">
    <location>
        <begin position="6"/>
        <end position="25"/>
    </location>
</feature>
<keyword evidence="1" id="KW-0472">Membrane</keyword>
<reference evidence="2 3" key="1">
    <citation type="submission" date="2019-02" db="EMBL/GenBank/DDBJ databases">
        <title>Deep-cultivation of Planctomycetes and their phenomic and genomic characterization uncovers novel biology.</title>
        <authorList>
            <person name="Wiegand S."/>
            <person name="Jogler M."/>
            <person name="Boedeker C."/>
            <person name="Pinto D."/>
            <person name="Vollmers J."/>
            <person name="Rivas-Marin E."/>
            <person name="Kohn T."/>
            <person name="Peeters S.H."/>
            <person name="Heuer A."/>
            <person name="Rast P."/>
            <person name="Oberbeckmann S."/>
            <person name="Bunk B."/>
            <person name="Jeske O."/>
            <person name="Meyerdierks A."/>
            <person name="Storesund J.E."/>
            <person name="Kallscheuer N."/>
            <person name="Luecker S."/>
            <person name="Lage O.M."/>
            <person name="Pohl T."/>
            <person name="Merkel B.J."/>
            <person name="Hornburger P."/>
            <person name="Mueller R.-W."/>
            <person name="Bruemmer F."/>
            <person name="Labrenz M."/>
            <person name="Spormann A.M."/>
            <person name="Op den Camp H."/>
            <person name="Overmann J."/>
            <person name="Amann R."/>
            <person name="Jetten M.S.M."/>
            <person name="Mascher T."/>
            <person name="Medema M.H."/>
            <person name="Devos D.P."/>
            <person name="Kaster A.-K."/>
            <person name="Ovreas L."/>
            <person name="Rohde M."/>
            <person name="Galperin M.Y."/>
            <person name="Jogler C."/>
        </authorList>
    </citation>
    <scope>NUCLEOTIDE SEQUENCE [LARGE SCALE GENOMIC DNA]</scope>
    <source>
        <strain evidence="2 3">TBK1r</strain>
    </source>
</reference>
<evidence type="ECO:0000256" key="1">
    <source>
        <dbReference type="SAM" id="Phobius"/>
    </source>
</evidence>
<dbReference type="EMBL" id="CP036432">
    <property type="protein sequence ID" value="QDV84957.1"/>
    <property type="molecule type" value="Genomic_DNA"/>
</dbReference>
<protein>
    <submittedName>
        <fullName evidence="2">Uncharacterized protein</fullName>
    </submittedName>
</protein>
<sequence length="58" mass="6355">MIGLALLLGLASVWMGSLIVVLFVIGHAPRINGDEQDTTERSQDAPGTDAFFEHWGDW</sequence>
<dbReference type="Proteomes" id="UP000318081">
    <property type="component" value="Chromosome"/>
</dbReference>
<keyword evidence="1" id="KW-0812">Transmembrane</keyword>
<evidence type="ECO:0000313" key="3">
    <source>
        <dbReference type="Proteomes" id="UP000318081"/>
    </source>
</evidence>
<dbReference type="RefSeq" id="WP_419580135.1">
    <property type="nucleotide sequence ID" value="NZ_CP036432.1"/>
</dbReference>
<accession>A0ABX5XT99</accession>
<keyword evidence="1" id="KW-1133">Transmembrane helix</keyword>
<name>A0ABX5XT99_9BACT</name>
<evidence type="ECO:0000313" key="2">
    <source>
        <dbReference type="EMBL" id="QDV84957.1"/>
    </source>
</evidence>
<organism evidence="2 3">
    <name type="scientific">Stieleria magnilauensis</name>
    <dbReference type="NCBI Taxonomy" id="2527963"/>
    <lineage>
        <taxon>Bacteria</taxon>
        <taxon>Pseudomonadati</taxon>
        <taxon>Planctomycetota</taxon>
        <taxon>Planctomycetia</taxon>
        <taxon>Pirellulales</taxon>
        <taxon>Pirellulaceae</taxon>
        <taxon>Stieleria</taxon>
    </lineage>
</organism>
<keyword evidence="3" id="KW-1185">Reference proteome</keyword>
<proteinExistence type="predicted"/>